<evidence type="ECO:0000313" key="3">
    <source>
        <dbReference type="Proteomes" id="UP000007322"/>
    </source>
</evidence>
<proteinExistence type="predicted"/>
<accession>G2QNL0</accession>
<dbReference type="InParanoid" id="G2QNL0"/>
<dbReference type="OrthoDB" id="37659at2759"/>
<protein>
    <submittedName>
        <fullName evidence="2">Uncharacterized protein</fullName>
    </submittedName>
</protein>
<evidence type="ECO:0000256" key="1">
    <source>
        <dbReference type="SAM" id="MobiDB-lite"/>
    </source>
</evidence>
<dbReference type="STRING" id="573729.G2QNL0"/>
<dbReference type="Proteomes" id="UP000007322">
    <property type="component" value="Chromosome 7"/>
</dbReference>
<reference evidence="2 3" key="1">
    <citation type="journal article" date="2011" name="Nat. Biotechnol.">
        <title>Comparative genomic analysis of the thermophilic biomass-degrading fungi Myceliophthora thermophila and Thielavia terrestris.</title>
        <authorList>
            <person name="Berka R.M."/>
            <person name="Grigoriev I.V."/>
            <person name="Otillar R."/>
            <person name="Salamov A."/>
            <person name="Grimwood J."/>
            <person name="Reid I."/>
            <person name="Ishmael N."/>
            <person name="John T."/>
            <person name="Darmond C."/>
            <person name="Moisan M.-C."/>
            <person name="Henrissat B."/>
            <person name="Coutinho P.M."/>
            <person name="Lombard V."/>
            <person name="Natvig D.O."/>
            <person name="Lindquist E."/>
            <person name="Schmutz J."/>
            <person name="Lucas S."/>
            <person name="Harris P."/>
            <person name="Powlowski J."/>
            <person name="Bellemare A."/>
            <person name="Taylor D."/>
            <person name="Butler G."/>
            <person name="de Vries R.P."/>
            <person name="Allijn I.E."/>
            <person name="van den Brink J."/>
            <person name="Ushinsky S."/>
            <person name="Storms R."/>
            <person name="Powell A.J."/>
            <person name="Paulsen I.T."/>
            <person name="Elbourne L.D.H."/>
            <person name="Baker S.E."/>
            <person name="Magnuson J."/>
            <person name="LaBoissiere S."/>
            <person name="Clutterbuck A.J."/>
            <person name="Martinez D."/>
            <person name="Wogulis M."/>
            <person name="de Leon A.L."/>
            <person name="Rey M.W."/>
            <person name="Tsang A."/>
        </authorList>
    </citation>
    <scope>NUCLEOTIDE SEQUENCE [LARGE SCALE GENOMIC DNA]</scope>
    <source>
        <strain evidence="3">ATCC 42464 / BCRC 31852 / DSM 1799</strain>
    </source>
</reference>
<feature type="compositionally biased region" description="Polar residues" evidence="1">
    <location>
        <begin position="1"/>
        <end position="18"/>
    </location>
</feature>
<gene>
    <name evidence="2" type="ORF">MYCTH_2313031</name>
</gene>
<dbReference type="KEGG" id="mtm:MYCTH_2313031"/>
<dbReference type="GeneID" id="11509957"/>
<evidence type="ECO:0000313" key="2">
    <source>
        <dbReference type="EMBL" id="AEO62083.1"/>
    </source>
</evidence>
<dbReference type="AlphaFoldDB" id="G2QNL0"/>
<dbReference type="HOGENOM" id="CLU_1062387_0_0_1"/>
<dbReference type="eggNOG" id="ENOG502T90K">
    <property type="taxonomic scope" value="Eukaryota"/>
</dbReference>
<feature type="compositionally biased region" description="Basic and acidic residues" evidence="1">
    <location>
        <begin position="95"/>
        <end position="104"/>
    </location>
</feature>
<keyword evidence="3" id="KW-1185">Reference proteome</keyword>
<dbReference type="EMBL" id="CP003008">
    <property type="protein sequence ID" value="AEO62083.1"/>
    <property type="molecule type" value="Genomic_DNA"/>
</dbReference>
<organism evidence="2 3">
    <name type="scientific">Thermothelomyces thermophilus (strain ATCC 42464 / BCRC 31852 / DSM 1799)</name>
    <name type="common">Sporotrichum thermophile</name>
    <dbReference type="NCBI Taxonomy" id="573729"/>
    <lineage>
        <taxon>Eukaryota</taxon>
        <taxon>Fungi</taxon>
        <taxon>Dikarya</taxon>
        <taxon>Ascomycota</taxon>
        <taxon>Pezizomycotina</taxon>
        <taxon>Sordariomycetes</taxon>
        <taxon>Sordariomycetidae</taxon>
        <taxon>Sordariales</taxon>
        <taxon>Chaetomiaceae</taxon>
        <taxon>Thermothelomyces</taxon>
    </lineage>
</organism>
<dbReference type="OMA" id="AKEVDWA"/>
<dbReference type="RefSeq" id="XP_003667328.1">
    <property type="nucleotide sequence ID" value="XM_003667280.1"/>
</dbReference>
<dbReference type="VEuPathDB" id="FungiDB:MYCTH_2313031"/>
<name>G2QNL0_THET4</name>
<sequence length="262" mass="28639">MFGRTNRATPSRTTSGGTARSVSSSNRGSGNGYATNSSVTATRRAASGSGPSTQSKTQGGGNKSSSTASSTSSSSTSSTGNGYRSSGSARSTSNRNDKKDKKDGTEEEELAEYQKLYVIVFSNGSYDSYNKRHCALLIEHENAAGLWRRNMIDIEGAECMWRVRESVNRNPRNSVNYHGAFPVKSFMVGHGAQGRSDRQLRDSIYNARIDNEDPEWNCQNWLEGALHRLRAARFLTNEEVESAINAALDMVLEAPREPISLY</sequence>
<feature type="compositionally biased region" description="Low complexity" evidence="1">
    <location>
        <begin position="63"/>
        <end position="88"/>
    </location>
</feature>
<feature type="region of interest" description="Disordered" evidence="1">
    <location>
        <begin position="1"/>
        <end position="108"/>
    </location>
</feature>